<protein>
    <recommendedName>
        <fullName evidence="3">Tetratricopeptide repeat protein</fullName>
    </recommendedName>
</protein>
<accession>A0ABS8X4E0</accession>
<gene>
    <name evidence="1" type="ORF">LXO92_04925</name>
</gene>
<sequence>MCDKNPFESLFIKPRVNLNLIPRLKKILLEYPDNQIVKEEYIEALLDYASELMDMQNYKEAENYLKIADQYTDRRHHLKFLISDLLLQIKENDL</sequence>
<comment type="caution">
    <text evidence="1">The sequence shown here is derived from an EMBL/GenBank/DDBJ whole genome shotgun (WGS) entry which is preliminary data.</text>
</comment>
<proteinExistence type="predicted"/>
<dbReference type="Proteomes" id="UP001320170">
    <property type="component" value="Unassembled WGS sequence"/>
</dbReference>
<dbReference type="EMBL" id="JAJTND010000003">
    <property type="protein sequence ID" value="MCE3531719.1"/>
    <property type="molecule type" value="Genomic_DNA"/>
</dbReference>
<reference evidence="1 2" key="1">
    <citation type="journal article" date="2024" name="Pathogens">
        <title>Characterization of a Novel Species of Legionella Isolated from a Healthcare Facility: Legionella resiliens sp. nov.</title>
        <authorList>
            <person name="Cristino S."/>
            <person name="Pascale M.R."/>
            <person name="Marino F."/>
            <person name="Derelitto C."/>
            <person name="Salaris S."/>
            <person name="Orsini M."/>
            <person name="Squarzoni S."/>
            <person name="Grottola A."/>
            <person name="Girolamini L."/>
        </authorList>
    </citation>
    <scope>NUCLEOTIDE SEQUENCE [LARGE SCALE GENOMIC DNA]</scope>
    <source>
        <strain evidence="1 2">8cVS16</strain>
    </source>
</reference>
<keyword evidence="2" id="KW-1185">Reference proteome</keyword>
<evidence type="ECO:0008006" key="3">
    <source>
        <dbReference type="Google" id="ProtNLM"/>
    </source>
</evidence>
<evidence type="ECO:0000313" key="2">
    <source>
        <dbReference type="Proteomes" id="UP001320170"/>
    </source>
</evidence>
<evidence type="ECO:0000313" key="1">
    <source>
        <dbReference type="EMBL" id="MCE3531719.1"/>
    </source>
</evidence>
<dbReference type="RefSeq" id="WP_182351609.1">
    <property type="nucleotide sequence ID" value="NZ_JAJSPM010000004.1"/>
</dbReference>
<organism evidence="1 2">
    <name type="scientific">Legionella resiliens</name>
    <dbReference type="NCBI Taxonomy" id="2905958"/>
    <lineage>
        <taxon>Bacteria</taxon>
        <taxon>Pseudomonadati</taxon>
        <taxon>Pseudomonadota</taxon>
        <taxon>Gammaproteobacteria</taxon>
        <taxon>Legionellales</taxon>
        <taxon>Legionellaceae</taxon>
        <taxon>Legionella</taxon>
    </lineage>
</organism>
<name>A0ABS8X4E0_9GAMM</name>